<accession>B3DXJ7</accession>
<name>B3DXJ7_METI4</name>
<dbReference type="EMBL" id="CP000975">
    <property type="protein sequence ID" value="ACD82231.1"/>
    <property type="molecule type" value="Genomic_DNA"/>
</dbReference>
<proteinExistence type="predicted"/>
<dbReference type="HOGENOM" id="CLU_3272631_0_0_0"/>
<evidence type="ECO:0000313" key="2">
    <source>
        <dbReference type="Proteomes" id="UP000009149"/>
    </source>
</evidence>
<dbReference type="Proteomes" id="UP000009149">
    <property type="component" value="Chromosome"/>
</dbReference>
<protein>
    <submittedName>
        <fullName evidence="1">Uncharacterized protein</fullName>
    </submittedName>
</protein>
<gene>
    <name evidence="1" type="ordered locus">Minf_0171</name>
</gene>
<evidence type="ECO:0000313" key="1">
    <source>
        <dbReference type="EMBL" id="ACD82231.1"/>
    </source>
</evidence>
<dbReference type="KEGG" id="min:Minf_0171"/>
<organism evidence="1 2">
    <name type="scientific">Methylacidiphilum infernorum (isolate V4)</name>
    <name type="common">Methylokorus infernorum (strain V4)</name>
    <dbReference type="NCBI Taxonomy" id="481448"/>
    <lineage>
        <taxon>Bacteria</taxon>
        <taxon>Pseudomonadati</taxon>
        <taxon>Verrucomicrobiota</taxon>
        <taxon>Methylacidiphilae</taxon>
        <taxon>Methylacidiphilales</taxon>
        <taxon>Methylacidiphilaceae</taxon>
        <taxon>Methylacidiphilum (ex Ratnadevi et al. 2023)</taxon>
    </lineage>
</organism>
<dbReference type="AlphaFoldDB" id="B3DXJ7"/>
<reference evidence="1 2" key="1">
    <citation type="journal article" date="2008" name="Biol. Direct">
        <title>Complete genome sequence of the extremely acidophilic methanotroph isolate V4, Methylacidiphilum infernorum, a representative of the bacterial phylum Verrucomicrobia.</title>
        <authorList>
            <person name="Hou S."/>
            <person name="Makarova K.S."/>
            <person name="Saw J.H."/>
            <person name="Senin P."/>
            <person name="Ly B.V."/>
            <person name="Zhou Z."/>
            <person name="Ren Y."/>
            <person name="Wang J."/>
            <person name="Galperin M.Y."/>
            <person name="Omelchenko M.V."/>
            <person name="Wolf Y.I."/>
            <person name="Yutin N."/>
            <person name="Koonin E.V."/>
            <person name="Stott M.B."/>
            <person name="Mountain B.W."/>
            <person name="Crowe M.A."/>
            <person name="Smirnova A.V."/>
            <person name="Dunfield P.F."/>
            <person name="Feng L."/>
            <person name="Wang L."/>
            <person name="Alam M."/>
        </authorList>
    </citation>
    <scope>NUCLEOTIDE SEQUENCE [LARGE SCALE GENOMIC DNA]</scope>
    <source>
        <strain evidence="2">Isolate V4</strain>
    </source>
</reference>
<sequence>MLLHFISFLASAIGISLKEAYSLQLNPMRRSSILFLHGISQ</sequence>